<dbReference type="SUPFAM" id="SSF81321">
    <property type="entry name" value="Family A G protein-coupled receptor-like"/>
    <property type="match status" value="1"/>
</dbReference>
<dbReference type="AlphaFoldDB" id="A0A3M6ULV3"/>
<gene>
    <name evidence="2" type="ORF">pdam_00009302</name>
</gene>
<feature type="compositionally biased region" description="Polar residues" evidence="1">
    <location>
        <begin position="7"/>
        <end position="23"/>
    </location>
</feature>
<evidence type="ECO:0000313" key="3">
    <source>
        <dbReference type="Proteomes" id="UP000275408"/>
    </source>
</evidence>
<feature type="region of interest" description="Disordered" evidence="1">
    <location>
        <begin position="1"/>
        <end position="23"/>
    </location>
</feature>
<dbReference type="EMBL" id="RCHS01001219">
    <property type="protein sequence ID" value="RMX54647.1"/>
    <property type="molecule type" value="Genomic_DNA"/>
</dbReference>
<sequence>MVANFNPVKSTSAPLTNQRIGKGKPTNSSLGSFYQDQNFRPALIKQLLNMFELWCEWESSIVKLGGRAGAEEQVQFVEKDWPVVQHVILLLIFNSCINPIVYSLHGVPFSKRLKTLLWCGRPLGKRNLVVPKTAETSQRVERELHDTSYGNEAFVENRNESRSSERSRRSVSAINH</sequence>
<comment type="caution">
    <text evidence="2">The sequence shown here is derived from an EMBL/GenBank/DDBJ whole genome shotgun (WGS) entry which is preliminary data.</text>
</comment>
<organism evidence="2 3">
    <name type="scientific">Pocillopora damicornis</name>
    <name type="common">Cauliflower coral</name>
    <name type="synonym">Millepora damicornis</name>
    <dbReference type="NCBI Taxonomy" id="46731"/>
    <lineage>
        <taxon>Eukaryota</taxon>
        <taxon>Metazoa</taxon>
        <taxon>Cnidaria</taxon>
        <taxon>Anthozoa</taxon>
        <taxon>Hexacorallia</taxon>
        <taxon>Scleractinia</taxon>
        <taxon>Astrocoeniina</taxon>
        <taxon>Pocilloporidae</taxon>
        <taxon>Pocillopora</taxon>
    </lineage>
</organism>
<dbReference type="Gene3D" id="1.20.1070.10">
    <property type="entry name" value="Rhodopsin 7-helix transmembrane proteins"/>
    <property type="match status" value="1"/>
</dbReference>
<dbReference type="Proteomes" id="UP000275408">
    <property type="component" value="Unassembled WGS sequence"/>
</dbReference>
<evidence type="ECO:0000256" key="1">
    <source>
        <dbReference type="SAM" id="MobiDB-lite"/>
    </source>
</evidence>
<accession>A0A3M6ULV3</accession>
<feature type="compositionally biased region" description="Basic and acidic residues" evidence="1">
    <location>
        <begin position="155"/>
        <end position="168"/>
    </location>
</feature>
<protein>
    <submittedName>
        <fullName evidence="2">Uncharacterized protein</fullName>
    </submittedName>
</protein>
<feature type="region of interest" description="Disordered" evidence="1">
    <location>
        <begin position="155"/>
        <end position="176"/>
    </location>
</feature>
<reference evidence="2 3" key="1">
    <citation type="journal article" date="2018" name="Sci. Rep.">
        <title>Comparative analysis of the Pocillopora damicornis genome highlights role of immune system in coral evolution.</title>
        <authorList>
            <person name="Cunning R."/>
            <person name="Bay R.A."/>
            <person name="Gillette P."/>
            <person name="Baker A.C."/>
            <person name="Traylor-Knowles N."/>
        </authorList>
    </citation>
    <scope>NUCLEOTIDE SEQUENCE [LARGE SCALE GENOMIC DNA]</scope>
    <source>
        <strain evidence="2">RSMAS</strain>
        <tissue evidence="2">Whole animal</tissue>
    </source>
</reference>
<name>A0A3M6ULV3_POCDA</name>
<evidence type="ECO:0000313" key="2">
    <source>
        <dbReference type="EMBL" id="RMX54647.1"/>
    </source>
</evidence>
<keyword evidence="3" id="KW-1185">Reference proteome</keyword>
<proteinExistence type="predicted"/>